<evidence type="ECO:0000313" key="2">
    <source>
        <dbReference type="Proteomes" id="UP000075349"/>
    </source>
</evidence>
<organism evidence="1 2">
    <name type="scientific">Vibrio cidicii</name>
    <dbReference type="NCBI Taxonomy" id="1763883"/>
    <lineage>
        <taxon>Bacteria</taxon>
        <taxon>Pseudomonadati</taxon>
        <taxon>Pseudomonadota</taxon>
        <taxon>Gammaproteobacteria</taxon>
        <taxon>Vibrionales</taxon>
        <taxon>Vibrionaceae</taxon>
        <taxon>Vibrio</taxon>
    </lineage>
</organism>
<reference evidence="2" key="1">
    <citation type="submission" date="2015-12" db="EMBL/GenBank/DDBJ databases">
        <authorList>
            <person name="Tarr C.L."/>
            <person name="Gladney L.M."/>
        </authorList>
    </citation>
    <scope>NUCLEOTIDE SEQUENCE [LARGE SCALE GENOMIC DNA]</scope>
    <source>
        <strain evidence="2">2756-81</strain>
    </source>
</reference>
<comment type="caution">
    <text evidence="1">The sequence shown here is derived from an EMBL/GenBank/DDBJ whole genome shotgun (WGS) entry which is preliminary data.</text>
</comment>
<evidence type="ECO:0000313" key="1">
    <source>
        <dbReference type="EMBL" id="KYN24709.1"/>
    </source>
</evidence>
<sequence>MKTSIKQLVARHRGADEASSFSSFELSSPQPLIESAKKVLSIVPPSMGACAPLSAAWAQTLRDDYGIPAIVVAGDLKILGKRIFKCKKNLPEAGANGQIINQKWDGHCWIEIDGFVGDLSIFRTAYSLSHPSVLKQFIESTFGSGRGAFLAPYQDIPNGMKYEAKYVLNDRQLAGLLGGLSYQLETRQRI</sequence>
<gene>
    <name evidence="1" type="ORF">AUQ44_02150</name>
</gene>
<dbReference type="Proteomes" id="UP000075349">
    <property type="component" value="Unassembled WGS sequence"/>
</dbReference>
<name>A0A151JG00_9VIBR</name>
<dbReference type="AlphaFoldDB" id="A0A151JG00"/>
<proteinExistence type="predicted"/>
<accession>A0A151JG00</accession>
<protein>
    <submittedName>
        <fullName evidence="1">Uncharacterized protein</fullName>
    </submittedName>
</protein>
<dbReference type="EMBL" id="LOMK01000001">
    <property type="protein sequence ID" value="KYN24709.1"/>
    <property type="molecule type" value="Genomic_DNA"/>
</dbReference>